<evidence type="ECO:0000259" key="11">
    <source>
        <dbReference type="PROSITE" id="PS50928"/>
    </source>
</evidence>
<dbReference type="Proteomes" id="UP000838160">
    <property type="component" value="Unassembled WGS sequence"/>
</dbReference>
<dbReference type="InterPro" id="IPR010065">
    <property type="entry name" value="AA_ABC_transptr_permease_3TM"/>
</dbReference>
<evidence type="ECO:0000256" key="4">
    <source>
        <dbReference type="ARBA" id="ARBA00022448"/>
    </source>
</evidence>
<keyword evidence="8 10" id="KW-1133">Transmembrane helix</keyword>
<evidence type="ECO:0000313" key="12">
    <source>
        <dbReference type="EMBL" id="CAH0529865.1"/>
    </source>
</evidence>
<keyword evidence="6 10" id="KW-0812">Transmembrane</keyword>
<feature type="transmembrane region" description="Helical" evidence="10">
    <location>
        <begin position="198"/>
        <end position="216"/>
    </location>
</feature>
<dbReference type="PROSITE" id="PS50928">
    <property type="entry name" value="ABC_TM1"/>
    <property type="match status" value="1"/>
</dbReference>
<evidence type="ECO:0000256" key="8">
    <source>
        <dbReference type="ARBA" id="ARBA00022989"/>
    </source>
</evidence>
<dbReference type="Pfam" id="PF00528">
    <property type="entry name" value="BPD_transp_1"/>
    <property type="match status" value="1"/>
</dbReference>
<dbReference type="InterPro" id="IPR000515">
    <property type="entry name" value="MetI-like"/>
</dbReference>
<evidence type="ECO:0000256" key="7">
    <source>
        <dbReference type="ARBA" id="ARBA00022970"/>
    </source>
</evidence>
<keyword evidence="9 10" id="KW-0472">Membrane</keyword>
<feature type="transmembrane region" description="Helical" evidence="10">
    <location>
        <begin position="96"/>
        <end position="116"/>
    </location>
</feature>
<accession>A0ABM8ZPB8</accession>
<comment type="caution">
    <text evidence="12">The sequence shown here is derived from an EMBL/GenBank/DDBJ whole genome shotgun (WGS) entry which is preliminary data.</text>
</comment>
<dbReference type="EMBL" id="CAKLCM010000003">
    <property type="protein sequence ID" value="CAH0529865.1"/>
    <property type="molecule type" value="Genomic_DNA"/>
</dbReference>
<dbReference type="PANTHER" id="PTHR30614">
    <property type="entry name" value="MEMBRANE COMPONENT OF AMINO ACID ABC TRANSPORTER"/>
    <property type="match status" value="1"/>
</dbReference>
<protein>
    <submittedName>
        <fullName evidence="12">Octopine transport system permease protein OccM</fullName>
    </submittedName>
</protein>
<dbReference type="NCBIfam" id="TIGR01726">
    <property type="entry name" value="HEQRo_perm_3TM"/>
    <property type="match status" value="1"/>
</dbReference>
<dbReference type="InterPro" id="IPR035906">
    <property type="entry name" value="MetI-like_sf"/>
</dbReference>
<keyword evidence="13" id="KW-1185">Reference proteome</keyword>
<evidence type="ECO:0000256" key="5">
    <source>
        <dbReference type="ARBA" id="ARBA00022475"/>
    </source>
</evidence>
<organism evidence="12 13">
    <name type="scientific">Vibrio hippocampi</name>
    <dbReference type="NCBI Taxonomy" id="654686"/>
    <lineage>
        <taxon>Bacteria</taxon>
        <taxon>Pseudomonadati</taxon>
        <taxon>Pseudomonadota</taxon>
        <taxon>Gammaproteobacteria</taxon>
        <taxon>Vibrionales</taxon>
        <taxon>Vibrionaceae</taxon>
        <taxon>Vibrio</taxon>
    </lineage>
</organism>
<evidence type="ECO:0000256" key="2">
    <source>
        <dbReference type="ARBA" id="ARBA00004429"/>
    </source>
</evidence>
<dbReference type="SUPFAM" id="SSF161098">
    <property type="entry name" value="MetI-like"/>
    <property type="match status" value="1"/>
</dbReference>
<evidence type="ECO:0000256" key="3">
    <source>
        <dbReference type="ARBA" id="ARBA00010072"/>
    </source>
</evidence>
<dbReference type="Gene3D" id="1.10.3720.10">
    <property type="entry name" value="MetI-like"/>
    <property type="match status" value="1"/>
</dbReference>
<evidence type="ECO:0000256" key="9">
    <source>
        <dbReference type="ARBA" id="ARBA00023136"/>
    </source>
</evidence>
<comment type="similarity">
    <text evidence="3">Belongs to the binding-protein-dependent transport system permease family. HisMQ subfamily.</text>
</comment>
<reference evidence="12" key="1">
    <citation type="submission" date="2021-12" db="EMBL/GenBank/DDBJ databases">
        <authorList>
            <person name="Rodrigo-Torres L."/>
            <person name="Arahal R. D."/>
            <person name="Lucena T."/>
        </authorList>
    </citation>
    <scope>NUCLEOTIDE SEQUENCE</scope>
    <source>
        <strain evidence="12">CECT 8226</strain>
    </source>
</reference>
<comment type="function">
    <text evidence="1">Part of the binding-protein-dependent transport system for glutamine; probably responsible for the translocation of the substrate across the membrane.</text>
</comment>
<dbReference type="CDD" id="cd06261">
    <property type="entry name" value="TM_PBP2"/>
    <property type="match status" value="1"/>
</dbReference>
<evidence type="ECO:0000256" key="6">
    <source>
        <dbReference type="ARBA" id="ARBA00022692"/>
    </source>
</evidence>
<feature type="transmembrane region" description="Helical" evidence="10">
    <location>
        <begin position="46"/>
        <end position="71"/>
    </location>
</feature>
<dbReference type="RefSeq" id="WP_237486424.1">
    <property type="nucleotide sequence ID" value="NZ_CAKLCM010000003.1"/>
</dbReference>
<keyword evidence="5" id="KW-1003">Cell membrane</keyword>
<proteinExistence type="inferred from homology"/>
<evidence type="ECO:0000313" key="13">
    <source>
        <dbReference type="Proteomes" id="UP000838160"/>
    </source>
</evidence>
<dbReference type="InterPro" id="IPR043429">
    <property type="entry name" value="ArtM/GltK/GlnP/TcyL/YhdX-like"/>
</dbReference>
<name>A0ABM8ZPB8_9VIBR</name>
<evidence type="ECO:0000256" key="1">
    <source>
        <dbReference type="ARBA" id="ARBA00003159"/>
    </source>
</evidence>
<dbReference type="PANTHER" id="PTHR30614:SF20">
    <property type="entry name" value="GLUTAMINE TRANSPORT SYSTEM PERMEASE PROTEIN GLNP"/>
    <property type="match status" value="1"/>
</dbReference>
<sequence length="227" mass="25188">MDIIMEYADLLLEGLSATLSLLIISLIFGFIFAILVALARLSTSKLIAYPAFLFTSIIRGTPLLVQIYIYYYGLGALFSQMPEIRSSFLWTYLRDGYWYIAFALIISTAGYLGEVIRGGLLSVPKGEVEAARAFGMTGFKALLRVRLPRAIYLLTPTLAGETVLLLKSTALASTIAVVDLLGAANRIRSITFEVYKPLLLVAIIYLLMTLLIEFAFRRIEDRIPVKG</sequence>
<keyword evidence="7" id="KW-0029">Amino-acid transport</keyword>
<keyword evidence="4 10" id="KW-0813">Transport</keyword>
<gene>
    <name evidence="12" type="primary">occM</name>
    <name evidence="12" type="ORF">VHP8226_03621</name>
</gene>
<evidence type="ECO:0000256" key="10">
    <source>
        <dbReference type="RuleBase" id="RU363032"/>
    </source>
</evidence>
<comment type="subcellular location">
    <subcellularLocation>
        <location evidence="2">Cell inner membrane</location>
        <topology evidence="2">Multi-pass membrane protein</topology>
    </subcellularLocation>
    <subcellularLocation>
        <location evidence="10">Cell membrane</location>
        <topology evidence="10">Multi-pass membrane protein</topology>
    </subcellularLocation>
</comment>
<feature type="transmembrane region" description="Helical" evidence="10">
    <location>
        <begin position="15"/>
        <end position="39"/>
    </location>
</feature>
<feature type="domain" description="ABC transmembrane type-1" evidence="11">
    <location>
        <begin position="15"/>
        <end position="216"/>
    </location>
</feature>